<feature type="domain" description="Carbohydrate kinase PfkB" evidence="13">
    <location>
        <begin position="5"/>
        <end position="302"/>
    </location>
</feature>
<dbReference type="InterPro" id="IPR011611">
    <property type="entry name" value="PfkB_dom"/>
</dbReference>
<evidence type="ECO:0000256" key="1">
    <source>
        <dbReference type="ARBA" id="ARBA00005380"/>
    </source>
</evidence>
<dbReference type="InterPro" id="IPR029056">
    <property type="entry name" value="Ribokinase-like"/>
</dbReference>
<dbReference type="CDD" id="cd01174">
    <property type="entry name" value="ribokinase"/>
    <property type="match status" value="1"/>
</dbReference>
<evidence type="ECO:0000313" key="14">
    <source>
        <dbReference type="EMBL" id="NKX51471.1"/>
    </source>
</evidence>
<feature type="binding site" evidence="12">
    <location>
        <begin position="228"/>
        <end position="233"/>
    </location>
    <ligand>
        <name>ATP</name>
        <dbReference type="ChEBI" id="CHEBI:30616"/>
    </ligand>
</feature>
<dbReference type="HAMAP" id="MF_01987">
    <property type="entry name" value="Ribokinase"/>
    <property type="match status" value="1"/>
</dbReference>
<feature type="binding site" evidence="12">
    <location>
        <position position="299"/>
    </location>
    <ligand>
        <name>K(+)</name>
        <dbReference type="ChEBI" id="CHEBI:29103"/>
    </ligand>
</feature>
<dbReference type="PANTHER" id="PTHR10584:SF166">
    <property type="entry name" value="RIBOKINASE"/>
    <property type="match status" value="1"/>
</dbReference>
<comment type="caution">
    <text evidence="12">Lacks conserved residue(s) required for the propagation of feature annotation.</text>
</comment>
<evidence type="ECO:0000256" key="3">
    <source>
        <dbReference type="ARBA" id="ARBA00016943"/>
    </source>
</evidence>
<organism evidence="14 15">
    <name type="scientific">Arthrobacter deserti</name>
    <dbReference type="NCBI Taxonomy" id="1742687"/>
    <lineage>
        <taxon>Bacteria</taxon>
        <taxon>Bacillati</taxon>
        <taxon>Actinomycetota</taxon>
        <taxon>Actinomycetes</taxon>
        <taxon>Micrococcales</taxon>
        <taxon>Micrococcaceae</taxon>
        <taxon>Arthrobacter</taxon>
    </lineage>
</organism>
<keyword evidence="9 12" id="KW-0460">Magnesium</keyword>
<feature type="binding site" evidence="12">
    <location>
        <position position="293"/>
    </location>
    <ligand>
        <name>K(+)</name>
        <dbReference type="ChEBI" id="CHEBI:29103"/>
    </ligand>
</feature>
<dbReference type="Proteomes" id="UP000523795">
    <property type="component" value="Unassembled WGS sequence"/>
</dbReference>
<evidence type="ECO:0000313" key="15">
    <source>
        <dbReference type="Proteomes" id="UP000523795"/>
    </source>
</evidence>
<dbReference type="Gene3D" id="3.40.1190.20">
    <property type="match status" value="1"/>
</dbReference>
<evidence type="ECO:0000256" key="12">
    <source>
        <dbReference type="HAMAP-Rule" id="MF_01987"/>
    </source>
</evidence>
<reference evidence="14 15" key="1">
    <citation type="submission" date="2020-04" db="EMBL/GenBank/DDBJ databases">
        <authorList>
            <person name="Liu S."/>
        </authorList>
    </citation>
    <scope>NUCLEOTIDE SEQUENCE [LARGE SCALE GENOMIC DNA]</scope>
    <source>
        <strain evidence="14 15">CGMCC 1.15091</strain>
    </source>
</reference>
<comment type="activity regulation">
    <text evidence="12">Activated by a monovalent cation that binds near, but not in, the active site. The most likely occupant of the site in vivo is potassium. Ion binding induces a conformational change that may alter substrate affinity.</text>
</comment>
<feature type="binding site" evidence="12">
    <location>
        <begin position="12"/>
        <end position="14"/>
    </location>
    <ligand>
        <name>substrate</name>
    </ligand>
</feature>
<evidence type="ECO:0000256" key="5">
    <source>
        <dbReference type="ARBA" id="ARBA00022723"/>
    </source>
</evidence>
<comment type="subunit">
    <text evidence="12">Homodimer.</text>
</comment>
<feature type="active site" description="Proton acceptor" evidence="12">
    <location>
        <position position="260"/>
    </location>
</feature>
<protein>
    <recommendedName>
        <fullName evidence="3 12">Ribokinase</fullName>
        <shortName evidence="12">RK</shortName>
        <ecNumber evidence="2 12">2.7.1.15</ecNumber>
    </recommendedName>
</protein>
<evidence type="ECO:0000256" key="9">
    <source>
        <dbReference type="ARBA" id="ARBA00022842"/>
    </source>
</evidence>
<proteinExistence type="inferred from homology"/>
<comment type="similarity">
    <text evidence="12">Belongs to the carbohydrate kinase PfkB family. Ribokinase subfamily.</text>
</comment>
<dbReference type="InterPro" id="IPR002173">
    <property type="entry name" value="Carboh/pur_kinase_PfkB_CS"/>
</dbReference>
<keyword evidence="15" id="KW-1185">Reference proteome</keyword>
<feature type="binding site" evidence="12">
    <location>
        <begin position="40"/>
        <end position="44"/>
    </location>
    <ligand>
        <name>substrate</name>
    </ligand>
</feature>
<dbReference type="EC" id="2.7.1.15" evidence="2 12"/>
<keyword evidence="10 12" id="KW-0630">Potassium</keyword>
<comment type="cofactor">
    <cofactor evidence="12">
        <name>Mg(2+)</name>
        <dbReference type="ChEBI" id="CHEBI:18420"/>
    </cofactor>
    <text evidence="12">Requires a divalent cation, most likely magnesium in vivo, as an electrophilic catalyst to aid phosphoryl group transfer. It is the chelate of the metal and the nucleotide that is the actual substrate.</text>
</comment>
<dbReference type="PANTHER" id="PTHR10584">
    <property type="entry name" value="SUGAR KINASE"/>
    <property type="match status" value="1"/>
</dbReference>
<keyword evidence="4 12" id="KW-0808">Transferase</keyword>
<evidence type="ECO:0000256" key="2">
    <source>
        <dbReference type="ARBA" id="ARBA00012035"/>
    </source>
</evidence>
<feature type="binding site" evidence="12">
    <location>
        <position position="295"/>
    </location>
    <ligand>
        <name>K(+)</name>
        <dbReference type="ChEBI" id="CHEBI:29103"/>
    </ligand>
</feature>
<dbReference type="Pfam" id="PF00294">
    <property type="entry name" value="PfkB"/>
    <property type="match status" value="1"/>
</dbReference>
<dbReference type="PROSITE" id="PS00584">
    <property type="entry name" value="PFKB_KINASES_2"/>
    <property type="match status" value="1"/>
</dbReference>
<comment type="similarity">
    <text evidence="1">Belongs to the carbohydrate kinase pfkB family.</text>
</comment>
<keyword evidence="6 12" id="KW-0547">Nucleotide-binding</keyword>
<evidence type="ECO:0000256" key="11">
    <source>
        <dbReference type="ARBA" id="ARBA00023277"/>
    </source>
</evidence>
<comment type="function">
    <text evidence="12">Catalyzes the phosphorylation of ribose at O-5 in a reaction requiring ATP and magnesium. The resulting D-ribose-5-phosphate can then be used either for sythesis of nucleotides, histidine, and tryptophan, or as a component of the pentose phosphate pathway.</text>
</comment>
<feature type="binding site" evidence="12">
    <location>
        <position position="290"/>
    </location>
    <ligand>
        <name>K(+)</name>
        <dbReference type="ChEBI" id="CHEBI:29103"/>
    </ligand>
</feature>
<dbReference type="InterPro" id="IPR011877">
    <property type="entry name" value="Ribokinase"/>
</dbReference>
<dbReference type="PRINTS" id="PR00990">
    <property type="entry name" value="RIBOKINASE"/>
</dbReference>
<comment type="catalytic activity">
    <reaction evidence="12">
        <text>D-ribose + ATP = D-ribose 5-phosphate + ADP + H(+)</text>
        <dbReference type="Rhea" id="RHEA:13697"/>
        <dbReference type="ChEBI" id="CHEBI:15378"/>
        <dbReference type="ChEBI" id="CHEBI:30616"/>
        <dbReference type="ChEBI" id="CHEBI:47013"/>
        <dbReference type="ChEBI" id="CHEBI:78346"/>
        <dbReference type="ChEBI" id="CHEBI:456216"/>
        <dbReference type="EC" id="2.7.1.15"/>
    </reaction>
</comment>
<gene>
    <name evidence="12" type="primary">rbsK</name>
    <name evidence="14" type="ORF">HER39_13010</name>
</gene>
<evidence type="ECO:0000256" key="7">
    <source>
        <dbReference type="ARBA" id="ARBA00022777"/>
    </source>
</evidence>
<sequence length="307" mass="29777">MAGTVAVIGSINVDLLLLVDRLPGPGETLLGSGGTLSPGGKGANQAVAAARQGAEVLMVGAVGRDANAAAATELLRQSGVDPDPVAEVDGPTGLAVVTVDRQAENSIVVVPGANLAVDADMVKAVLPRLAGCDVVVMQGEVPTGTVEYALGALAGSGARTVLNLAPAVPLAAEAVRGVDVLIVNEHEADAALRILTGVRLDLTGDPVLDGRGLAGALGAAGVGSVVVTLGSRGAVLADGAGTVHVPAPEVAAVDTTGAGDAFVGAAAAALARGASLLGACETAVEVAARTVTAHGAQQSYPWADGVK</sequence>
<dbReference type="SUPFAM" id="SSF53613">
    <property type="entry name" value="Ribokinase-like"/>
    <property type="match status" value="1"/>
</dbReference>
<comment type="pathway">
    <text evidence="12">Carbohydrate metabolism; D-ribose degradation; D-ribose 5-phosphate from beta-D-ribopyranose: step 2/2.</text>
</comment>
<feature type="binding site" evidence="12">
    <location>
        <position position="184"/>
    </location>
    <ligand>
        <name>ATP</name>
        <dbReference type="ChEBI" id="CHEBI:30616"/>
    </ligand>
</feature>
<feature type="binding site" evidence="12">
    <location>
        <position position="254"/>
    </location>
    <ligand>
        <name>K(+)</name>
        <dbReference type="ChEBI" id="CHEBI:29103"/>
    </ligand>
</feature>
<dbReference type="EMBL" id="JAAZSR010000236">
    <property type="protein sequence ID" value="NKX51471.1"/>
    <property type="molecule type" value="Genomic_DNA"/>
</dbReference>
<comment type="subcellular location">
    <subcellularLocation>
        <location evidence="12">Cytoplasm</location>
    </subcellularLocation>
</comment>
<evidence type="ECO:0000259" key="13">
    <source>
        <dbReference type="Pfam" id="PF00294"/>
    </source>
</evidence>
<evidence type="ECO:0000256" key="8">
    <source>
        <dbReference type="ARBA" id="ARBA00022840"/>
    </source>
</evidence>
<keyword evidence="11 12" id="KW-0119">Carbohydrate metabolism</keyword>
<evidence type="ECO:0000256" key="4">
    <source>
        <dbReference type="ARBA" id="ARBA00022679"/>
    </source>
</evidence>
<feature type="binding site" evidence="12">
    <location>
        <begin position="259"/>
        <end position="260"/>
    </location>
    <ligand>
        <name>ATP</name>
        <dbReference type="ChEBI" id="CHEBI:30616"/>
    </ligand>
</feature>
<keyword evidence="7 12" id="KW-0418">Kinase</keyword>
<feature type="binding site" evidence="12">
    <location>
        <position position="140"/>
    </location>
    <ligand>
        <name>substrate</name>
    </ligand>
</feature>
<name>A0ABX1JRU6_9MICC</name>
<feature type="binding site" evidence="12">
    <location>
        <position position="256"/>
    </location>
    <ligand>
        <name>K(+)</name>
        <dbReference type="ChEBI" id="CHEBI:29103"/>
    </ligand>
</feature>
<accession>A0ABX1JRU6</accession>
<feature type="binding site" evidence="12">
    <location>
        <position position="260"/>
    </location>
    <ligand>
        <name>substrate</name>
    </ligand>
</feature>
<dbReference type="InterPro" id="IPR002139">
    <property type="entry name" value="Ribo/fructo_kinase"/>
</dbReference>
<evidence type="ECO:0000256" key="10">
    <source>
        <dbReference type="ARBA" id="ARBA00022958"/>
    </source>
</evidence>
<keyword evidence="12" id="KW-0963">Cytoplasm</keyword>
<evidence type="ECO:0000256" key="6">
    <source>
        <dbReference type="ARBA" id="ARBA00022741"/>
    </source>
</evidence>
<comment type="caution">
    <text evidence="14">The sequence shown here is derived from an EMBL/GenBank/DDBJ whole genome shotgun (WGS) entry which is preliminary data.</text>
</comment>
<keyword evidence="5 12" id="KW-0479">Metal-binding</keyword>
<keyword evidence="8 12" id="KW-0067">ATP-binding</keyword>